<dbReference type="RefSeq" id="WP_256705201.1">
    <property type="nucleotide sequence ID" value="NZ_JBHSFT010000004.1"/>
</dbReference>
<evidence type="ECO:0000256" key="3">
    <source>
        <dbReference type="SAM" id="SignalP"/>
    </source>
</evidence>
<organism evidence="6 7">
    <name type="scientific">Oceanobacillus aidingensis</name>
    <dbReference type="NCBI Taxonomy" id="645964"/>
    <lineage>
        <taxon>Bacteria</taxon>
        <taxon>Bacillati</taxon>
        <taxon>Bacillota</taxon>
        <taxon>Bacilli</taxon>
        <taxon>Bacillales</taxon>
        <taxon>Bacillaceae</taxon>
        <taxon>Oceanobacillus</taxon>
    </lineage>
</organism>
<proteinExistence type="inferred from homology"/>
<dbReference type="PANTHER" id="PTHR30469">
    <property type="entry name" value="MULTIDRUG RESISTANCE PROTEIN MDTA"/>
    <property type="match status" value="1"/>
</dbReference>
<gene>
    <name evidence="6" type="ORF">ACFO3P_04025</name>
</gene>
<keyword evidence="3" id="KW-0732">Signal</keyword>
<reference evidence="7" key="1">
    <citation type="journal article" date="2019" name="Int. J. Syst. Evol. Microbiol.">
        <title>The Global Catalogue of Microorganisms (GCM) 10K type strain sequencing project: providing services to taxonomists for standard genome sequencing and annotation.</title>
        <authorList>
            <consortium name="The Broad Institute Genomics Platform"/>
            <consortium name="The Broad Institute Genome Sequencing Center for Infectious Disease"/>
            <person name="Wu L."/>
            <person name="Ma J."/>
        </authorList>
    </citation>
    <scope>NUCLEOTIDE SEQUENCE [LARGE SCALE GENOMIC DNA]</scope>
    <source>
        <strain evidence="7">CCUG 37257</strain>
    </source>
</reference>
<dbReference type="InterPro" id="IPR058637">
    <property type="entry name" value="YknX-like_C"/>
</dbReference>
<dbReference type="SUPFAM" id="SSF51230">
    <property type="entry name" value="Single hybrid motif"/>
    <property type="match status" value="1"/>
</dbReference>
<feature type="signal peptide" evidence="3">
    <location>
        <begin position="1"/>
        <end position="18"/>
    </location>
</feature>
<dbReference type="InterPro" id="IPR006143">
    <property type="entry name" value="RND_pump_MFP"/>
</dbReference>
<evidence type="ECO:0000259" key="4">
    <source>
        <dbReference type="Pfam" id="PF00364"/>
    </source>
</evidence>
<feature type="domain" description="YknX-like C-terminal permuted SH3-like" evidence="5">
    <location>
        <begin position="216"/>
        <end position="284"/>
    </location>
</feature>
<dbReference type="Pfam" id="PF25989">
    <property type="entry name" value="YknX_C"/>
    <property type="match status" value="1"/>
</dbReference>
<dbReference type="EMBL" id="JBHSFT010000004">
    <property type="protein sequence ID" value="MFC4661392.1"/>
    <property type="molecule type" value="Genomic_DNA"/>
</dbReference>
<comment type="similarity">
    <text evidence="1">Belongs to the membrane fusion protein (MFP) (TC 8.A.1) family.</text>
</comment>
<feature type="chain" id="PRO_5047381920" evidence="3">
    <location>
        <begin position="19"/>
        <end position="288"/>
    </location>
</feature>
<dbReference type="InterPro" id="IPR000089">
    <property type="entry name" value="Biotin_lipoyl"/>
</dbReference>
<keyword evidence="7" id="KW-1185">Reference proteome</keyword>
<feature type="region of interest" description="Disordered" evidence="2">
    <location>
        <begin position="25"/>
        <end position="51"/>
    </location>
</feature>
<feature type="domain" description="Lipoyl-binding" evidence="4">
    <location>
        <begin position="75"/>
        <end position="131"/>
    </location>
</feature>
<dbReference type="InterPro" id="IPR011053">
    <property type="entry name" value="Single_hybrid_motif"/>
</dbReference>
<dbReference type="NCBIfam" id="TIGR01730">
    <property type="entry name" value="RND_mfp"/>
    <property type="match status" value="1"/>
</dbReference>
<evidence type="ECO:0000256" key="2">
    <source>
        <dbReference type="SAM" id="MobiDB-lite"/>
    </source>
</evidence>
<evidence type="ECO:0000313" key="6">
    <source>
        <dbReference type="EMBL" id="MFC4661392.1"/>
    </source>
</evidence>
<evidence type="ECO:0000313" key="7">
    <source>
        <dbReference type="Proteomes" id="UP001595988"/>
    </source>
</evidence>
<dbReference type="PROSITE" id="PS51257">
    <property type="entry name" value="PROKAR_LIPOPROTEIN"/>
    <property type="match status" value="1"/>
</dbReference>
<evidence type="ECO:0000256" key="1">
    <source>
        <dbReference type="ARBA" id="ARBA00009477"/>
    </source>
</evidence>
<dbReference type="Gene3D" id="2.40.420.20">
    <property type="match status" value="1"/>
</dbReference>
<dbReference type="Gene3D" id="2.40.50.100">
    <property type="match status" value="1"/>
</dbReference>
<comment type="caution">
    <text evidence="6">The sequence shown here is derived from an EMBL/GenBank/DDBJ whole genome shotgun (WGS) entry which is preliminary data.</text>
</comment>
<sequence length="288" mass="31053">MKKSIGAIGLILMLFVLAACTEDDNESAEETQEEVITSVQTEEVEEGELTRERTFNARLEPSQTTPIMIEQPLEVDTLEVNVGDTVEEDETVAELTLDGNTQSVDAPEAGEVIQIQAGEGENIDPEEPFMLIADTDEWKAEGSASESMLNLLNIDDEVEVTVSGEEKTAAITNIDQIPDDTGLYPVTAAFETGDSSFISGAVAKITVEETVESDALLVPTEAVVESERESFVFVVTDEETVEQREVSVITMQSRQTAIEGDIEAGEEIVITGQSGLEDGDAVEVVKGE</sequence>
<protein>
    <submittedName>
        <fullName evidence="6">Efflux RND transporter periplasmic adaptor subunit</fullName>
    </submittedName>
</protein>
<dbReference type="Pfam" id="PF00364">
    <property type="entry name" value="Biotin_lipoyl"/>
    <property type="match status" value="1"/>
</dbReference>
<evidence type="ECO:0000259" key="5">
    <source>
        <dbReference type="Pfam" id="PF25989"/>
    </source>
</evidence>
<dbReference type="Proteomes" id="UP001595988">
    <property type="component" value="Unassembled WGS sequence"/>
</dbReference>
<name>A0ABV9JUD1_9BACI</name>
<accession>A0ABV9JUD1</accession>